<dbReference type="Proteomes" id="UP000228979">
    <property type="component" value="Unassembled WGS sequence"/>
</dbReference>
<proteinExistence type="predicted"/>
<reference evidence="1" key="1">
    <citation type="submission" date="2017-09" db="EMBL/GenBank/DDBJ databases">
        <authorList>
            <person name="Campbell M.A."/>
            <person name="Lukasik P."/>
            <person name="Simon C."/>
            <person name="McCutcheon J.P."/>
        </authorList>
    </citation>
    <scope>NUCLEOTIDE SEQUENCE [LARGE SCALE GENOMIC DNA]</scope>
    <source>
        <strain evidence="1">TRYCRA</strain>
    </source>
</reference>
<dbReference type="SUPFAM" id="SSF46626">
    <property type="entry name" value="Cytochrome c"/>
    <property type="match status" value="1"/>
</dbReference>
<protein>
    <submittedName>
        <fullName evidence="1">Cytochrome c</fullName>
    </submittedName>
</protein>
<dbReference type="Gene3D" id="1.10.760.10">
    <property type="entry name" value="Cytochrome c-like domain"/>
    <property type="match status" value="1"/>
</dbReference>
<sequence>MNELINTNNNNWLALGKIIGKNIEEMDLLCKFKRREKDIRDNIVSGKIQQNILIKNNKYWLLIRNNEEFLKNEKALVIIPVYLFKLNIIACNNYKYWLGESWNHCWIVFRSIACCSGYTYSHVLIKLSNLKWTLNNLNKFIRQSSSITNGTYMIFSGIKNPIERMDMPNYLNYNSYWLLSFNKFRFN</sequence>
<evidence type="ECO:0000313" key="2">
    <source>
        <dbReference type="Proteomes" id="UP000228979"/>
    </source>
</evidence>
<gene>
    <name evidence="1" type="primary">cycM</name>
    <name evidence="1" type="ORF">trycra_135</name>
</gene>
<dbReference type="InterPro" id="IPR036909">
    <property type="entry name" value="Cyt_c-like_dom_sf"/>
</dbReference>
<comment type="caution">
    <text evidence="1">The sequence shown here is derived from an EMBL/GenBank/DDBJ whole genome shotgun (WGS) entry which is preliminary data.</text>
</comment>
<organism evidence="1 2">
    <name type="scientific">Candidatus Hodgkinia cicadicola</name>
    <dbReference type="NCBI Taxonomy" id="573658"/>
    <lineage>
        <taxon>Bacteria</taxon>
        <taxon>Pseudomonadati</taxon>
        <taxon>Pseudomonadota</taxon>
        <taxon>Alphaproteobacteria</taxon>
        <taxon>Hyphomicrobiales</taxon>
        <taxon>Candidatus Hodgkinia</taxon>
    </lineage>
</organism>
<evidence type="ECO:0000313" key="1">
    <source>
        <dbReference type="EMBL" id="PIM95669.1"/>
    </source>
</evidence>
<name>A0ABX4MJ15_9HYPH</name>
<dbReference type="EMBL" id="NXGP01000073">
    <property type="protein sequence ID" value="PIM95669.1"/>
    <property type="molecule type" value="Genomic_DNA"/>
</dbReference>
<accession>A0ABX4MJ15</accession>
<keyword evidence="2" id="KW-1185">Reference proteome</keyword>